<sequence>MQIHAFFFIKLGVLFSDPVVGKHLVSAIVSVSASMSYAHNFFSRIDSPNIFTWNTMIRGYDESENPRPAIELYRHMHVFSCVKPDTHGYPFLLKVVAKLAVVWEGVCNF</sequence>
<dbReference type="InterPro" id="IPR002885">
    <property type="entry name" value="PPR_rpt"/>
</dbReference>
<dbReference type="Proteomes" id="UP000525078">
    <property type="component" value="Unassembled WGS sequence"/>
</dbReference>
<evidence type="ECO:0000313" key="4">
    <source>
        <dbReference type="EMBL" id="KAF4379073.1"/>
    </source>
</evidence>
<protein>
    <recommendedName>
        <fullName evidence="6">Pentatricopeptide repeat-containing protein</fullName>
    </recommendedName>
</protein>
<reference evidence="4 5" key="1">
    <citation type="journal article" date="2020" name="bioRxiv">
        <title>Sequence and annotation of 42 cannabis genomes reveals extensive copy number variation in cannabinoid synthesis and pathogen resistance genes.</title>
        <authorList>
            <person name="Mckernan K.J."/>
            <person name="Helbert Y."/>
            <person name="Kane L.T."/>
            <person name="Ebling H."/>
            <person name="Zhang L."/>
            <person name="Liu B."/>
            <person name="Eaton Z."/>
            <person name="Mclaughlin S."/>
            <person name="Kingan S."/>
            <person name="Baybayan P."/>
            <person name="Concepcion G."/>
            <person name="Jordan M."/>
            <person name="Riva A."/>
            <person name="Barbazuk W."/>
            <person name="Harkins T."/>
        </authorList>
    </citation>
    <scope>NUCLEOTIDE SEQUENCE [LARGE SCALE GENOMIC DNA]</scope>
    <source>
        <strain evidence="5">cv. Jamaican Lion 4</strain>
        <tissue evidence="4">Leaf</tissue>
    </source>
</reference>
<dbReference type="PROSITE" id="PS51375">
    <property type="entry name" value="PPR"/>
    <property type="match status" value="1"/>
</dbReference>
<evidence type="ECO:0000313" key="5">
    <source>
        <dbReference type="Proteomes" id="UP000525078"/>
    </source>
</evidence>
<feature type="chain" id="PRO_5029768964" description="Pentatricopeptide repeat-containing protein" evidence="3">
    <location>
        <begin position="22"/>
        <end position="109"/>
    </location>
</feature>
<evidence type="ECO:0008006" key="6">
    <source>
        <dbReference type="Google" id="ProtNLM"/>
    </source>
</evidence>
<dbReference type="InterPro" id="IPR011990">
    <property type="entry name" value="TPR-like_helical_dom_sf"/>
</dbReference>
<keyword evidence="1" id="KW-0677">Repeat</keyword>
<dbReference type="Pfam" id="PF13041">
    <property type="entry name" value="PPR_2"/>
    <property type="match status" value="1"/>
</dbReference>
<dbReference type="Gene3D" id="1.25.40.10">
    <property type="entry name" value="Tetratricopeptide repeat domain"/>
    <property type="match status" value="1"/>
</dbReference>
<dbReference type="PANTHER" id="PTHR47926:SF507">
    <property type="entry name" value="DYW DOMAIN-CONTAINING PROTEIN"/>
    <property type="match status" value="1"/>
</dbReference>
<dbReference type="AlphaFoldDB" id="A0A7J6G7W5"/>
<dbReference type="GO" id="GO:0009451">
    <property type="term" value="P:RNA modification"/>
    <property type="evidence" value="ECO:0007669"/>
    <property type="project" value="InterPro"/>
</dbReference>
<dbReference type="GO" id="GO:0003723">
    <property type="term" value="F:RNA binding"/>
    <property type="evidence" value="ECO:0007669"/>
    <property type="project" value="InterPro"/>
</dbReference>
<evidence type="ECO:0000256" key="1">
    <source>
        <dbReference type="ARBA" id="ARBA00022737"/>
    </source>
</evidence>
<gene>
    <name evidence="4" type="ORF">F8388_022160</name>
</gene>
<proteinExistence type="predicted"/>
<keyword evidence="3" id="KW-0732">Signal</keyword>
<evidence type="ECO:0000256" key="2">
    <source>
        <dbReference type="PROSITE-ProRule" id="PRU00708"/>
    </source>
</evidence>
<feature type="repeat" description="PPR" evidence="2">
    <location>
        <begin position="49"/>
        <end position="83"/>
    </location>
</feature>
<comment type="caution">
    <text evidence="4">The sequence shown here is derived from an EMBL/GenBank/DDBJ whole genome shotgun (WGS) entry which is preliminary data.</text>
</comment>
<evidence type="ECO:0000256" key="3">
    <source>
        <dbReference type="SAM" id="SignalP"/>
    </source>
</evidence>
<organism evidence="4 5">
    <name type="scientific">Cannabis sativa</name>
    <name type="common">Hemp</name>
    <name type="synonym">Marijuana</name>
    <dbReference type="NCBI Taxonomy" id="3483"/>
    <lineage>
        <taxon>Eukaryota</taxon>
        <taxon>Viridiplantae</taxon>
        <taxon>Streptophyta</taxon>
        <taxon>Embryophyta</taxon>
        <taxon>Tracheophyta</taxon>
        <taxon>Spermatophyta</taxon>
        <taxon>Magnoliopsida</taxon>
        <taxon>eudicotyledons</taxon>
        <taxon>Gunneridae</taxon>
        <taxon>Pentapetalae</taxon>
        <taxon>rosids</taxon>
        <taxon>fabids</taxon>
        <taxon>Rosales</taxon>
        <taxon>Cannabaceae</taxon>
        <taxon>Cannabis</taxon>
    </lineage>
</organism>
<dbReference type="EMBL" id="JAATIP010000070">
    <property type="protein sequence ID" value="KAF4379073.1"/>
    <property type="molecule type" value="Genomic_DNA"/>
</dbReference>
<feature type="signal peptide" evidence="3">
    <location>
        <begin position="1"/>
        <end position="21"/>
    </location>
</feature>
<name>A0A7J6G7W5_CANSA</name>
<dbReference type="InterPro" id="IPR046960">
    <property type="entry name" value="PPR_At4g14850-like_plant"/>
</dbReference>
<accession>A0A7J6G7W5</accession>
<dbReference type="PANTHER" id="PTHR47926">
    <property type="entry name" value="PENTATRICOPEPTIDE REPEAT-CONTAINING PROTEIN"/>
    <property type="match status" value="1"/>
</dbReference>